<keyword evidence="2" id="KW-1185">Reference proteome</keyword>
<organism evidence="1 2">
    <name type="scientific">Pristionchus entomophagus</name>
    <dbReference type="NCBI Taxonomy" id="358040"/>
    <lineage>
        <taxon>Eukaryota</taxon>
        <taxon>Metazoa</taxon>
        <taxon>Ecdysozoa</taxon>
        <taxon>Nematoda</taxon>
        <taxon>Chromadorea</taxon>
        <taxon>Rhabditida</taxon>
        <taxon>Rhabditina</taxon>
        <taxon>Diplogasteromorpha</taxon>
        <taxon>Diplogasteroidea</taxon>
        <taxon>Neodiplogasteridae</taxon>
        <taxon>Pristionchus</taxon>
    </lineage>
</organism>
<dbReference type="EMBL" id="BTSX01000004">
    <property type="protein sequence ID" value="GMS97472.1"/>
    <property type="molecule type" value="Genomic_DNA"/>
</dbReference>
<gene>
    <name evidence="1" type="ORF">PENTCL1PPCAC_19647</name>
</gene>
<feature type="non-terminal residue" evidence="1">
    <location>
        <position position="1"/>
    </location>
</feature>
<evidence type="ECO:0000313" key="2">
    <source>
        <dbReference type="Proteomes" id="UP001432027"/>
    </source>
</evidence>
<evidence type="ECO:0000313" key="1">
    <source>
        <dbReference type="EMBL" id="GMS97472.1"/>
    </source>
</evidence>
<name>A0AAV5TTF5_9BILA</name>
<proteinExistence type="predicted"/>
<dbReference type="AlphaFoldDB" id="A0AAV5TTF5"/>
<sequence length="105" mass="12337">QHDLLASPVEETIVESGTSNRTDSSIRYQAQYERWHFRSEYQSVRPPSLEETLVCRDRHCHCAVEERNHSPSACQNERYTVEQFPRFECDKVEVSFSHLLILPVN</sequence>
<protein>
    <submittedName>
        <fullName evidence="1">Uncharacterized protein</fullName>
    </submittedName>
</protein>
<reference evidence="1" key="1">
    <citation type="submission" date="2023-10" db="EMBL/GenBank/DDBJ databases">
        <title>Genome assembly of Pristionchus species.</title>
        <authorList>
            <person name="Yoshida K."/>
            <person name="Sommer R.J."/>
        </authorList>
    </citation>
    <scope>NUCLEOTIDE SEQUENCE</scope>
    <source>
        <strain evidence="1">RS0144</strain>
    </source>
</reference>
<comment type="caution">
    <text evidence="1">The sequence shown here is derived from an EMBL/GenBank/DDBJ whole genome shotgun (WGS) entry which is preliminary data.</text>
</comment>
<feature type="non-terminal residue" evidence="1">
    <location>
        <position position="105"/>
    </location>
</feature>
<accession>A0AAV5TTF5</accession>
<dbReference type="Proteomes" id="UP001432027">
    <property type="component" value="Unassembled WGS sequence"/>
</dbReference>